<feature type="transmembrane region" description="Helical" evidence="6">
    <location>
        <begin position="226"/>
        <end position="247"/>
    </location>
</feature>
<dbReference type="RefSeq" id="XP_021831118.1">
    <property type="nucleotide sequence ID" value="XM_021975426.1"/>
</dbReference>
<feature type="transmembrane region" description="Helical" evidence="6">
    <location>
        <begin position="150"/>
        <end position="169"/>
    </location>
</feature>
<dbReference type="Gene3D" id="1.10.287.70">
    <property type="match status" value="1"/>
</dbReference>
<dbReference type="SUPFAM" id="SSF81324">
    <property type="entry name" value="Voltage-gated potassium channels"/>
    <property type="match status" value="1"/>
</dbReference>
<keyword evidence="5" id="KW-0407">Ion channel</keyword>
<dbReference type="GO" id="GO:0016020">
    <property type="term" value="C:membrane"/>
    <property type="evidence" value="ECO:0007669"/>
    <property type="project" value="UniProtKB-SubCell"/>
</dbReference>
<organism evidence="8 9">
    <name type="scientific">Prunus avium</name>
    <name type="common">Cherry</name>
    <name type="synonym">Cerasus avium</name>
    <dbReference type="NCBI Taxonomy" id="42229"/>
    <lineage>
        <taxon>Eukaryota</taxon>
        <taxon>Viridiplantae</taxon>
        <taxon>Streptophyta</taxon>
        <taxon>Embryophyta</taxon>
        <taxon>Tracheophyta</taxon>
        <taxon>Spermatophyta</taxon>
        <taxon>Magnoliopsida</taxon>
        <taxon>eudicotyledons</taxon>
        <taxon>Gunneridae</taxon>
        <taxon>Pentapetalae</taxon>
        <taxon>rosids</taxon>
        <taxon>fabids</taxon>
        <taxon>Rosales</taxon>
        <taxon>Rosaceae</taxon>
        <taxon>Amygdaloideae</taxon>
        <taxon>Amygdaleae</taxon>
        <taxon>Prunus</taxon>
    </lineage>
</organism>
<dbReference type="AlphaFoldDB" id="A0A6P5TTN5"/>
<evidence type="ECO:0000256" key="1">
    <source>
        <dbReference type="ARBA" id="ARBA00004141"/>
    </source>
</evidence>
<keyword evidence="4 6" id="KW-0472">Membrane</keyword>
<accession>A0A6P5TTN5</accession>
<keyword evidence="2 6" id="KW-0812">Transmembrane</keyword>
<evidence type="ECO:0000256" key="6">
    <source>
        <dbReference type="SAM" id="Phobius"/>
    </source>
</evidence>
<keyword evidence="3 6" id="KW-1133">Transmembrane helix</keyword>
<dbReference type="Proteomes" id="UP000515124">
    <property type="component" value="Unplaced"/>
</dbReference>
<dbReference type="KEGG" id="pavi:110771167"/>
<feature type="non-terminal residue" evidence="9">
    <location>
        <position position="431"/>
    </location>
</feature>
<evidence type="ECO:0000313" key="9">
    <source>
        <dbReference type="RefSeq" id="XP_021831118.1"/>
    </source>
</evidence>
<evidence type="ECO:0000313" key="8">
    <source>
        <dbReference type="Proteomes" id="UP000515124"/>
    </source>
</evidence>
<feature type="transmembrane region" description="Helical" evidence="6">
    <location>
        <begin position="89"/>
        <end position="108"/>
    </location>
</feature>
<gene>
    <name evidence="9" type="primary">LOC110771167</name>
</gene>
<feature type="domain" description="Ion transport" evidence="7">
    <location>
        <begin position="51"/>
        <end position="378"/>
    </location>
</feature>
<dbReference type="InterPro" id="IPR005821">
    <property type="entry name" value="Ion_trans_dom"/>
</dbReference>
<evidence type="ECO:0000256" key="5">
    <source>
        <dbReference type="ARBA" id="ARBA00023303"/>
    </source>
</evidence>
<dbReference type="Pfam" id="PF00520">
    <property type="entry name" value="Ion_trans"/>
    <property type="match status" value="1"/>
</dbReference>
<reference evidence="9" key="1">
    <citation type="submission" date="2025-08" db="UniProtKB">
        <authorList>
            <consortium name="RefSeq"/>
        </authorList>
    </citation>
    <scope>IDENTIFICATION</scope>
</reference>
<comment type="subcellular location">
    <subcellularLocation>
        <location evidence="1">Membrane</location>
        <topology evidence="1">Multi-pass membrane protein</topology>
    </subcellularLocation>
</comment>
<keyword evidence="5" id="KW-0813">Transport</keyword>
<dbReference type="PANTHER" id="PTHR45651:SF68">
    <property type="entry name" value="ION TRANSPORT DOMAIN-CONTAINING PROTEIN"/>
    <property type="match status" value="1"/>
</dbReference>
<sequence>MANADVTLVVEKSEEKAAERHRYSNIEATMENPIMNDEDESSRIQKWKKIFVASCLIAVLLDPLFLYVPMMKNDIKCLLSDRNLKIAALLLRSLTDLFYILDIIFQIYTSDKYSHLMRVYDTRRYRSRIRFWRKYGVPTIAKIILGSYNVLIDILAILPLPQVAILIFFSEMSDLKSLTAIRMVTMNLFVLLQYVPRALRIYLSCKEFKRTPEKDIGETAKWVKGVLNFLMYILSSHVLGAICYFFAIQRMATCWHNSCRKANGCNTSTFGCHYHHTDRNITFLNDLCPISSVNTSLFDFGIYITVLQSGITGSTNYFQKFSNCFWWGLRNLSSLGSNLEPSVDGWENLFAAFISIIGLLLFLYLIGNLQTYMQLDTQRIEAHRHKMKVERKMKERDKETELWLSANGIPKRLHKDMKLKIMEKVQQELEE</sequence>
<feature type="transmembrane region" description="Helical" evidence="6">
    <location>
        <begin position="181"/>
        <end position="205"/>
    </location>
</feature>
<evidence type="ECO:0000256" key="2">
    <source>
        <dbReference type="ARBA" id="ARBA00022692"/>
    </source>
</evidence>
<keyword evidence="5" id="KW-0406">Ion transport</keyword>
<evidence type="ECO:0000256" key="3">
    <source>
        <dbReference type="ARBA" id="ARBA00022989"/>
    </source>
</evidence>
<feature type="transmembrane region" description="Helical" evidence="6">
    <location>
        <begin position="349"/>
        <end position="369"/>
    </location>
</feature>
<proteinExistence type="predicted"/>
<dbReference type="GeneID" id="110771167"/>
<evidence type="ECO:0000259" key="7">
    <source>
        <dbReference type="Pfam" id="PF00520"/>
    </source>
</evidence>
<dbReference type="PANTHER" id="PTHR45651">
    <property type="entry name" value="CYCLIC NUCLEOTIDE-GATED ION CHANNEL 15-RELATED-RELATED"/>
    <property type="match status" value="1"/>
</dbReference>
<feature type="transmembrane region" description="Helical" evidence="6">
    <location>
        <begin position="50"/>
        <end position="69"/>
    </location>
</feature>
<keyword evidence="8" id="KW-1185">Reference proteome</keyword>
<dbReference type="GO" id="GO:0005216">
    <property type="term" value="F:monoatomic ion channel activity"/>
    <property type="evidence" value="ECO:0007669"/>
    <property type="project" value="InterPro"/>
</dbReference>
<name>A0A6P5TTN5_PRUAV</name>
<evidence type="ECO:0000256" key="4">
    <source>
        <dbReference type="ARBA" id="ARBA00023136"/>
    </source>
</evidence>
<protein>
    <submittedName>
        <fullName evidence="9">Cyclic nucleotide-gated ion channel 1-like</fullName>
    </submittedName>
</protein>